<dbReference type="OrthoDB" id="275427at2157"/>
<keyword evidence="6" id="KW-1185">Reference proteome</keyword>
<dbReference type="AlphaFoldDB" id="A0A4C2ETU3"/>
<dbReference type="RefSeq" id="WP_137685428.1">
    <property type="nucleotide sequence ID" value="NZ_BIXZ01000014.1"/>
</dbReference>
<reference evidence="5 6" key="1">
    <citation type="submission" date="2019-02" db="EMBL/GenBank/DDBJ databases">
        <title>Haloarcula mannanilyticum sp. nov., a mannan degrading haloarchaeon isolated from commercial salt.</title>
        <authorList>
            <person name="Enomoto S."/>
            <person name="Shimane Y."/>
            <person name="Kamekura M."/>
            <person name="Ito T."/>
            <person name="Moriya O."/>
            <person name="Ihara K."/>
            <person name="Takahashi-Ando N."/>
            <person name="Fukushima Y."/>
            <person name="Yoshida Y."/>
            <person name="Usama R."/>
            <person name="Takai K."/>
            <person name="Minegishi H."/>
        </authorList>
    </citation>
    <scope>NUCLEOTIDE SEQUENCE [LARGE SCALE GENOMIC DNA]</scope>
    <source>
        <strain evidence="5 6">MD130-1</strain>
    </source>
</reference>
<dbReference type="Proteomes" id="UP000304382">
    <property type="component" value="Unassembled WGS sequence"/>
</dbReference>
<dbReference type="InterPro" id="IPR018170">
    <property type="entry name" value="Aldo/ket_reductase_CS"/>
</dbReference>
<dbReference type="PANTHER" id="PTHR43827:SF3">
    <property type="entry name" value="NADP-DEPENDENT OXIDOREDUCTASE DOMAIN-CONTAINING PROTEIN"/>
    <property type="match status" value="1"/>
</dbReference>
<evidence type="ECO:0000313" key="6">
    <source>
        <dbReference type="Proteomes" id="UP000304382"/>
    </source>
</evidence>
<dbReference type="PRINTS" id="PR00069">
    <property type="entry name" value="ALDKETRDTASE"/>
</dbReference>
<sequence length="267" mass="29950">MLEDETRLGLGTYTLTDADGVETIKAAIEHGYRHIDTARLYGNEEEVGEAIAAADVDRDDLFVATKVAHFEEPEKTPQYVERAVDESFEKLGLDRIDLLYHHWPRGQDDIETVLPVLADRVDDGRVDNLGVSNYTVDDLELADDLIDHPIDALQVEMHPLLQQDGIREHLAGTETDLVAYSPLAQGEVFDVDVISDIAEKHGVSEPVVSLAWLLSKDRVTAIPRTSSVDHLRDNFSALGVDLDAEDIERIDAIERTHRCEDPDWMTW</sequence>
<evidence type="ECO:0000256" key="1">
    <source>
        <dbReference type="ARBA" id="ARBA00007905"/>
    </source>
</evidence>
<dbReference type="PROSITE" id="PS00798">
    <property type="entry name" value="ALDOKETO_REDUCTASE_1"/>
    <property type="match status" value="1"/>
</dbReference>
<keyword evidence="2" id="KW-0521">NADP</keyword>
<protein>
    <submittedName>
        <fullName evidence="5">Aldehyde oxidoreductase</fullName>
    </submittedName>
</protein>
<accession>A0A4C2ETU3</accession>
<dbReference type="Gene3D" id="3.20.20.100">
    <property type="entry name" value="NADP-dependent oxidoreductase domain"/>
    <property type="match status" value="1"/>
</dbReference>
<evidence type="ECO:0000259" key="4">
    <source>
        <dbReference type="Pfam" id="PF00248"/>
    </source>
</evidence>
<dbReference type="PIRSF" id="PIRSF000097">
    <property type="entry name" value="AKR"/>
    <property type="match status" value="1"/>
</dbReference>
<dbReference type="EMBL" id="BIXZ01000014">
    <property type="protein sequence ID" value="GCF16043.1"/>
    <property type="molecule type" value="Genomic_DNA"/>
</dbReference>
<dbReference type="Pfam" id="PF00248">
    <property type="entry name" value="Aldo_ket_red"/>
    <property type="match status" value="1"/>
</dbReference>
<dbReference type="SUPFAM" id="SSF51430">
    <property type="entry name" value="NAD(P)-linked oxidoreductase"/>
    <property type="match status" value="1"/>
</dbReference>
<evidence type="ECO:0000313" key="5">
    <source>
        <dbReference type="EMBL" id="GCF16043.1"/>
    </source>
</evidence>
<dbReference type="InterPro" id="IPR036812">
    <property type="entry name" value="NAD(P)_OxRdtase_dom_sf"/>
</dbReference>
<dbReference type="InterPro" id="IPR023210">
    <property type="entry name" value="NADP_OxRdtase_dom"/>
</dbReference>
<evidence type="ECO:0000256" key="3">
    <source>
        <dbReference type="ARBA" id="ARBA00023002"/>
    </source>
</evidence>
<proteinExistence type="inferred from homology"/>
<name>A0A4C2ETU3_9EURY</name>
<comment type="caution">
    <text evidence="5">The sequence shown here is derived from an EMBL/GenBank/DDBJ whole genome shotgun (WGS) entry which is preliminary data.</text>
</comment>
<feature type="domain" description="NADP-dependent oxidoreductase" evidence="4">
    <location>
        <begin position="7"/>
        <end position="254"/>
    </location>
</feature>
<comment type="similarity">
    <text evidence="1">Belongs to the aldo/keto reductase family.</text>
</comment>
<organism evidence="5 6">
    <name type="scientific">Haloarcula mannanilytica</name>
    <dbReference type="NCBI Taxonomy" id="2509225"/>
    <lineage>
        <taxon>Archaea</taxon>
        <taxon>Methanobacteriati</taxon>
        <taxon>Methanobacteriota</taxon>
        <taxon>Stenosarchaea group</taxon>
        <taxon>Halobacteria</taxon>
        <taxon>Halobacteriales</taxon>
        <taxon>Haloarculaceae</taxon>
        <taxon>Haloarcula</taxon>
    </lineage>
</organism>
<dbReference type="GO" id="GO:0016616">
    <property type="term" value="F:oxidoreductase activity, acting on the CH-OH group of donors, NAD or NADP as acceptor"/>
    <property type="evidence" value="ECO:0007669"/>
    <property type="project" value="UniProtKB-ARBA"/>
</dbReference>
<keyword evidence="3" id="KW-0560">Oxidoreductase</keyword>
<dbReference type="PANTHER" id="PTHR43827">
    <property type="entry name" value="2,5-DIKETO-D-GLUCONIC ACID REDUCTASE"/>
    <property type="match status" value="1"/>
</dbReference>
<evidence type="ECO:0000256" key="2">
    <source>
        <dbReference type="ARBA" id="ARBA00022857"/>
    </source>
</evidence>
<gene>
    <name evidence="5" type="ORF">Harman_39780</name>
</gene>
<dbReference type="InterPro" id="IPR020471">
    <property type="entry name" value="AKR"/>
</dbReference>